<evidence type="ECO:0000313" key="4">
    <source>
        <dbReference type="Proteomes" id="UP001054889"/>
    </source>
</evidence>
<dbReference type="AlphaFoldDB" id="A0AAV5DX05"/>
<gene>
    <name evidence="3" type="primary">gb02544</name>
    <name evidence="3" type="ORF">PR202_gb02544</name>
</gene>
<feature type="transmembrane region" description="Helical" evidence="2">
    <location>
        <begin position="6"/>
        <end position="21"/>
    </location>
</feature>
<keyword evidence="4" id="KW-1185">Reference proteome</keyword>
<dbReference type="EMBL" id="BQKI01000072">
    <property type="protein sequence ID" value="GJN15614.1"/>
    <property type="molecule type" value="Genomic_DNA"/>
</dbReference>
<reference evidence="3" key="2">
    <citation type="submission" date="2021-12" db="EMBL/GenBank/DDBJ databases">
        <title>Resequencing data analysis of finger millet.</title>
        <authorList>
            <person name="Hatakeyama M."/>
            <person name="Aluri S."/>
            <person name="Balachadran M.T."/>
            <person name="Sivarajan S.R."/>
            <person name="Poveda L."/>
            <person name="Shimizu-Inatsugi R."/>
            <person name="Schlapbach R."/>
            <person name="Sreeman S.M."/>
            <person name="Shimizu K.K."/>
        </authorList>
    </citation>
    <scope>NUCLEOTIDE SEQUENCE</scope>
</reference>
<comment type="caution">
    <text evidence="3">The sequence shown here is derived from an EMBL/GenBank/DDBJ whole genome shotgun (WGS) entry which is preliminary data.</text>
</comment>
<proteinExistence type="predicted"/>
<protein>
    <submittedName>
        <fullName evidence="3">Uncharacterized protein</fullName>
    </submittedName>
</protein>
<organism evidence="3 4">
    <name type="scientific">Eleusine coracana subsp. coracana</name>
    <dbReference type="NCBI Taxonomy" id="191504"/>
    <lineage>
        <taxon>Eukaryota</taxon>
        <taxon>Viridiplantae</taxon>
        <taxon>Streptophyta</taxon>
        <taxon>Embryophyta</taxon>
        <taxon>Tracheophyta</taxon>
        <taxon>Spermatophyta</taxon>
        <taxon>Magnoliopsida</taxon>
        <taxon>Liliopsida</taxon>
        <taxon>Poales</taxon>
        <taxon>Poaceae</taxon>
        <taxon>PACMAD clade</taxon>
        <taxon>Chloridoideae</taxon>
        <taxon>Cynodonteae</taxon>
        <taxon>Eleusininae</taxon>
        <taxon>Eleusine</taxon>
    </lineage>
</organism>
<reference evidence="3" key="1">
    <citation type="journal article" date="2018" name="DNA Res.">
        <title>Multiple hybrid de novo genome assembly of finger millet, an orphan allotetraploid crop.</title>
        <authorList>
            <person name="Hatakeyama M."/>
            <person name="Aluri S."/>
            <person name="Balachadran M.T."/>
            <person name="Sivarajan S.R."/>
            <person name="Patrignani A."/>
            <person name="Gruter S."/>
            <person name="Poveda L."/>
            <person name="Shimizu-Inatsugi R."/>
            <person name="Baeten J."/>
            <person name="Francoijs K.J."/>
            <person name="Nataraja K.N."/>
            <person name="Reddy Y.A.N."/>
            <person name="Phadnis S."/>
            <person name="Ravikumar R.L."/>
            <person name="Schlapbach R."/>
            <person name="Sreeman S.M."/>
            <person name="Shimizu K.K."/>
        </authorList>
    </citation>
    <scope>NUCLEOTIDE SEQUENCE</scope>
</reference>
<keyword evidence="2" id="KW-0812">Transmembrane</keyword>
<feature type="compositionally biased region" description="Low complexity" evidence="1">
    <location>
        <begin position="24"/>
        <end position="36"/>
    </location>
</feature>
<keyword evidence="2" id="KW-0472">Membrane</keyword>
<dbReference type="Proteomes" id="UP001054889">
    <property type="component" value="Unassembled WGS sequence"/>
</dbReference>
<keyword evidence="2" id="KW-1133">Transmembrane helix</keyword>
<accession>A0AAV5DX05</accession>
<feature type="compositionally biased region" description="Low complexity" evidence="1">
    <location>
        <begin position="45"/>
        <end position="55"/>
    </location>
</feature>
<evidence type="ECO:0000313" key="3">
    <source>
        <dbReference type="EMBL" id="GJN15614.1"/>
    </source>
</evidence>
<feature type="region of interest" description="Disordered" evidence="1">
    <location>
        <begin position="24"/>
        <end position="63"/>
    </location>
</feature>
<evidence type="ECO:0000256" key="2">
    <source>
        <dbReference type="SAM" id="Phobius"/>
    </source>
</evidence>
<evidence type="ECO:0000256" key="1">
    <source>
        <dbReference type="SAM" id="MobiDB-lite"/>
    </source>
</evidence>
<sequence length="63" mass="6808">MYPNVAGFVFSCIQVALYFWFRNPNKNNNPQNNDGAPLPPPPQPQNGGEPPGAQGEILELAAV</sequence>
<name>A0AAV5DX05_ELECO</name>